<dbReference type="EMBL" id="JASCZI010060804">
    <property type="protein sequence ID" value="MED6136106.1"/>
    <property type="molecule type" value="Genomic_DNA"/>
</dbReference>
<name>A0ABU6SIV7_9FABA</name>
<sequence>MSSSPIQKLQAFSSELSHSYLLLTLYLFHTLLSSLHNTAAAALLCRTAASPCSLATRFIAAPSIHPYSIHSPSITIGLGAEAYARPLLSALQHCIPSLRGDAAARAIGTPRGGSSSPTEVGEWYQILSLR</sequence>
<protein>
    <submittedName>
        <fullName evidence="1">Uncharacterized protein</fullName>
    </submittedName>
</protein>
<accession>A0ABU6SIV7</accession>
<reference evidence="1 2" key="1">
    <citation type="journal article" date="2023" name="Plants (Basel)">
        <title>Bridging the Gap: Combining Genomics and Transcriptomics Approaches to Understand Stylosanthes scabra, an Orphan Legume from the Brazilian Caatinga.</title>
        <authorList>
            <person name="Ferreira-Neto J.R.C."/>
            <person name="da Silva M.D."/>
            <person name="Binneck E."/>
            <person name="de Melo N.F."/>
            <person name="da Silva R.H."/>
            <person name="de Melo A.L.T.M."/>
            <person name="Pandolfi V."/>
            <person name="Bustamante F.O."/>
            <person name="Brasileiro-Vidal A.C."/>
            <person name="Benko-Iseppon A.M."/>
        </authorList>
    </citation>
    <scope>NUCLEOTIDE SEQUENCE [LARGE SCALE GENOMIC DNA]</scope>
    <source>
        <tissue evidence="1">Leaves</tissue>
    </source>
</reference>
<dbReference type="Proteomes" id="UP001341840">
    <property type="component" value="Unassembled WGS sequence"/>
</dbReference>
<comment type="caution">
    <text evidence="1">The sequence shown here is derived from an EMBL/GenBank/DDBJ whole genome shotgun (WGS) entry which is preliminary data.</text>
</comment>
<evidence type="ECO:0000313" key="1">
    <source>
        <dbReference type="EMBL" id="MED6136106.1"/>
    </source>
</evidence>
<proteinExistence type="predicted"/>
<gene>
    <name evidence="1" type="ORF">PIB30_052965</name>
</gene>
<keyword evidence="2" id="KW-1185">Reference proteome</keyword>
<evidence type="ECO:0000313" key="2">
    <source>
        <dbReference type="Proteomes" id="UP001341840"/>
    </source>
</evidence>
<organism evidence="1 2">
    <name type="scientific">Stylosanthes scabra</name>
    <dbReference type="NCBI Taxonomy" id="79078"/>
    <lineage>
        <taxon>Eukaryota</taxon>
        <taxon>Viridiplantae</taxon>
        <taxon>Streptophyta</taxon>
        <taxon>Embryophyta</taxon>
        <taxon>Tracheophyta</taxon>
        <taxon>Spermatophyta</taxon>
        <taxon>Magnoliopsida</taxon>
        <taxon>eudicotyledons</taxon>
        <taxon>Gunneridae</taxon>
        <taxon>Pentapetalae</taxon>
        <taxon>rosids</taxon>
        <taxon>fabids</taxon>
        <taxon>Fabales</taxon>
        <taxon>Fabaceae</taxon>
        <taxon>Papilionoideae</taxon>
        <taxon>50 kb inversion clade</taxon>
        <taxon>dalbergioids sensu lato</taxon>
        <taxon>Dalbergieae</taxon>
        <taxon>Pterocarpus clade</taxon>
        <taxon>Stylosanthes</taxon>
    </lineage>
</organism>